<keyword evidence="1" id="KW-1133">Transmembrane helix</keyword>
<evidence type="ECO:0000256" key="1">
    <source>
        <dbReference type="SAM" id="Phobius"/>
    </source>
</evidence>
<gene>
    <name evidence="2" type="ORF">CW751_05325</name>
</gene>
<dbReference type="Proteomes" id="UP000236654">
    <property type="component" value="Unassembled WGS sequence"/>
</dbReference>
<accession>A0A2I0R4G6</accession>
<feature type="transmembrane region" description="Helical" evidence="1">
    <location>
        <begin position="166"/>
        <end position="184"/>
    </location>
</feature>
<feature type="transmembrane region" description="Helical" evidence="1">
    <location>
        <begin position="50"/>
        <end position="71"/>
    </location>
</feature>
<feature type="transmembrane region" description="Helical" evidence="1">
    <location>
        <begin position="114"/>
        <end position="135"/>
    </location>
</feature>
<feature type="transmembrane region" description="Helical" evidence="1">
    <location>
        <begin position="142"/>
        <end position="160"/>
    </location>
</feature>
<dbReference type="AlphaFoldDB" id="A0A2I0R4G6"/>
<keyword evidence="1" id="KW-0812">Transmembrane</keyword>
<dbReference type="OrthoDB" id="9786064at2"/>
<evidence type="ECO:0000313" key="2">
    <source>
        <dbReference type="EMBL" id="PKR81474.1"/>
    </source>
</evidence>
<evidence type="ECO:0008006" key="4">
    <source>
        <dbReference type="Google" id="ProtNLM"/>
    </source>
</evidence>
<dbReference type="RefSeq" id="WP_101333954.1">
    <property type="nucleotide sequence ID" value="NZ_PJNI01000003.1"/>
</dbReference>
<sequence length="215" mass="23948">MKNLASLISWIFLPLFAPIYGLILVLYLPVNSNSFVASESLYLLYPEVKMLFLLLFLVFTVFAPGLSLLILRLNKTITSLQLESKEERLTPIAIMTFYFCVLYLFLLFQAESALIPAIIKAMALGGALASLLSYFITKKIKISLHAIAMGSLFGFVYMFAVPLSESPIFTLSALVLASGIVLSARLILKAHTLKEVSWGYLLGFASQVFCIYFYP</sequence>
<feature type="transmembrane region" description="Helical" evidence="1">
    <location>
        <begin position="196"/>
        <end position="214"/>
    </location>
</feature>
<organism evidence="2 3">
    <name type="scientific">Brumimicrobium salinarum</name>
    <dbReference type="NCBI Taxonomy" id="2058658"/>
    <lineage>
        <taxon>Bacteria</taxon>
        <taxon>Pseudomonadati</taxon>
        <taxon>Bacteroidota</taxon>
        <taxon>Flavobacteriia</taxon>
        <taxon>Flavobacteriales</taxon>
        <taxon>Crocinitomicaceae</taxon>
        <taxon>Brumimicrobium</taxon>
    </lineage>
</organism>
<reference evidence="2 3" key="1">
    <citation type="submission" date="2017-12" db="EMBL/GenBank/DDBJ databases">
        <title>The draft genome sequence of Brumimicrobium saltpan LHR20.</title>
        <authorList>
            <person name="Do Z.-J."/>
            <person name="Luo H.-R."/>
        </authorList>
    </citation>
    <scope>NUCLEOTIDE SEQUENCE [LARGE SCALE GENOMIC DNA]</scope>
    <source>
        <strain evidence="2 3">LHR20</strain>
    </source>
</reference>
<keyword evidence="3" id="KW-1185">Reference proteome</keyword>
<comment type="caution">
    <text evidence="2">The sequence shown here is derived from an EMBL/GenBank/DDBJ whole genome shotgun (WGS) entry which is preliminary data.</text>
</comment>
<dbReference type="EMBL" id="PJNI01000003">
    <property type="protein sequence ID" value="PKR81474.1"/>
    <property type="molecule type" value="Genomic_DNA"/>
</dbReference>
<proteinExistence type="predicted"/>
<protein>
    <recommendedName>
        <fullName evidence="4">PAP2 family protein</fullName>
    </recommendedName>
</protein>
<feature type="transmembrane region" description="Helical" evidence="1">
    <location>
        <begin position="7"/>
        <end position="30"/>
    </location>
</feature>
<evidence type="ECO:0000313" key="3">
    <source>
        <dbReference type="Proteomes" id="UP000236654"/>
    </source>
</evidence>
<keyword evidence="1" id="KW-0472">Membrane</keyword>
<name>A0A2I0R4G6_9FLAO</name>
<feature type="transmembrane region" description="Helical" evidence="1">
    <location>
        <begin position="92"/>
        <end position="108"/>
    </location>
</feature>